<name>A0A9P0GYW2_NEZVI</name>
<dbReference type="Proteomes" id="UP001152798">
    <property type="component" value="Chromosome 2"/>
</dbReference>
<dbReference type="AlphaFoldDB" id="A0A9P0GYW2"/>
<reference evidence="2" key="1">
    <citation type="submission" date="2022-01" db="EMBL/GenBank/DDBJ databases">
        <authorList>
            <person name="King R."/>
        </authorList>
    </citation>
    <scope>NUCLEOTIDE SEQUENCE</scope>
</reference>
<evidence type="ECO:0000256" key="1">
    <source>
        <dbReference type="SAM" id="MobiDB-lite"/>
    </source>
</evidence>
<accession>A0A9P0GYW2</accession>
<organism evidence="2 3">
    <name type="scientific">Nezara viridula</name>
    <name type="common">Southern green stink bug</name>
    <name type="synonym">Cimex viridulus</name>
    <dbReference type="NCBI Taxonomy" id="85310"/>
    <lineage>
        <taxon>Eukaryota</taxon>
        <taxon>Metazoa</taxon>
        <taxon>Ecdysozoa</taxon>
        <taxon>Arthropoda</taxon>
        <taxon>Hexapoda</taxon>
        <taxon>Insecta</taxon>
        <taxon>Pterygota</taxon>
        <taxon>Neoptera</taxon>
        <taxon>Paraneoptera</taxon>
        <taxon>Hemiptera</taxon>
        <taxon>Heteroptera</taxon>
        <taxon>Panheteroptera</taxon>
        <taxon>Pentatomomorpha</taxon>
        <taxon>Pentatomoidea</taxon>
        <taxon>Pentatomidae</taxon>
        <taxon>Pentatominae</taxon>
        <taxon>Nezara</taxon>
    </lineage>
</organism>
<feature type="region of interest" description="Disordered" evidence="1">
    <location>
        <begin position="1"/>
        <end position="34"/>
    </location>
</feature>
<sequence length="503" mass="56562">MNGLSNGTAEINEKCKDNDDNLQPSTSHGGIVDMPKWNLSTRQLYEDNLKSTGMAPHTGLFHHIPRERVPSVAESTSSDDSCVYMYKGDNENRNGNDANKSADCSSPEMDYLEMDFDPCQSNGQESSDGSYSCGNAEIAKFDNVNEVVDDTYEDVATTPINFDDKYPSTSSWVDGINPDSLEPVPSTSNYQKPEIRENCVTKIQNAVVECKPYTTINENDEQVEEAAPELSQKTVLIKHIADATGNSCCMSSILQAVHTLYSMESAVTEEEISNKILSNHQNESDLSIVEYLYHISKGGLTVPEMMNAMDKLFDGFITTRFFLTQPRRKINLSSWLLYWLKKDVVPILSMNFHLTEDDCGNAVNTSWHFQVVHAVGQKGIHLFSQFDCVSEEIILKLLNNTSEVLISRDEVISRWTPESDLTQLMTPPDHSWKKYNVLGQIVNVIREGITGKSEDEMKHIKIPSPHRTGILLLIRSDNPHRKELVEASDLPLYEDFPEGLKHH</sequence>
<dbReference type="EMBL" id="OV725078">
    <property type="protein sequence ID" value="CAH1392849.1"/>
    <property type="molecule type" value="Genomic_DNA"/>
</dbReference>
<dbReference type="OrthoDB" id="10064600at2759"/>
<evidence type="ECO:0000313" key="2">
    <source>
        <dbReference type="EMBL" id="CAH1392849.1"/>
    </source>
</evidence>
<protein>
    <submittedName>
        <fullName evidence="2">Uncharacterized protein</fullName>
    </submittedName>
</protein>
<proteinExistence type="predicted"/>
<keyword evidence="3" id="KW-1185">Reference proteome</keyword>
<evidence type="ECO:0000313" key="3">
    <source>
        <dbReference type="Proteomes" id="UP001152798"/>
    </source>
</evidence>
<gene>
    <name evidence="2" type="ORF">NEZAVI_LOCUS3606</name>
</gene>